<dbReference type="GO" id="GO:0000175">
    <property type="term" value="F:3'-5'-RNA exonuclease activity"/>
    <property type="evidence" value="ECO:0007669"/>
    <property type="project" value="TreeGrafter"/>
</dbReference>
<dbReference type="GO" id="GO:0005829">
    <property type="term" value="C:cytosol"/>
    <property type="evidence" value="ECO:0007669"/>
    <property type="project" value="UniProtKB-ARBA"/>
</dbReference>
<dbReference type="Pfam" id="PF03726">
    <property type="entry name" value="PNPase"/>
    <property type="match status" value="1"/>
</dbReference>
<dbReference type="InterPro" id="IPR015848">
    <property type="entry name" value="PNPase_PH_RNA-bd_bac/org-type"/>
</dbReference>
<dbReference type="Gene3D" id="3.30.230.70">
    <property type="entry name" value="GHMP Kinase, N-terminal domain"/>
    <property type="match status" value="2"/>
</dbReference>
<dbReference type="CDD" id="cd11363">
    <property type="entry name" value="RNase_PH_PNPase_1"/>
    <property type="match status" value="1"/>
</dbReference>
<dbReference type="FunFam" id="2.40.50.140:FF:000023">
    <property type="entry name" value="Polyribonucleotide nucleotidyltransferase"/>
    <property type="match status" value="1"/>
</dbReference>
<name>A0A855SD86_PHOAN</name>
<keyword evidence="7 9" id="KW-0460">Magnesium</keyword>
<dbReference type="SUPFAM" id="SSF50249">
    <property type="entry name" value="Nucleic acid-binding proteins"/>
    <property type="match status" value="1"/>
</dbReference>
<dbReference type="PIRSF" id="PIRSF005499">
    <property type="entry name" value="PNPase"/>
    <property type="match status" value="1"/>
</dbReference>
<dbReference type="InterPro" id="IPR020568">
    <property type="entry name" value="Ribosomal_Su5_D2-typ_SF"/>
</dbReference>
<evidence type="ECO:0000259" key="10">
    <source>
        <dbReference type="PROSITE" id="PS50126"/>
    </source>
</evidence>
<reference evidence="11 12" key="1">
    <citation type="submission" date="2018-01" db="EMBL/GenBank/DDBJ databases">
        <title>Whole genome sequencing of Histamine producing bacteria.</title>
        <authorList>
            <person name="Butler K."/>
        </authorList>
    </citation>
    <scope>NUCLEOTIDE SEQUENCE [LARGE SCALE GENOMIC DNA]</scope>
    <source>
        <strain evidence="11 12">A2-1</strain>
    </source>
</reference>
<dbReference type="InterPro" id="IPR003029">
    <property type="entry name" value="S1_domain"/>
</dbReference>
<feature type="binding site" evidence="9">
    <location>
        <position position="487"/>
    </location>
    <ligand>
        <name>Mg(2+)</name>
        <dbReference type="ChEBI" id="CHEBI:18420"/>
    </ligand>
</feature>
<dbReference type="InterPro" id="IPR004088">
    <property type="entry name" value="KH_dom_type_1"/>
</dbReference>
<dbReference type="GO" id="GO:0006402">
    <property type="term" value="P:mRNA catabolic process"/>
    <property type="evidence" value="ECO:0007669"/>
    <property type="project" value="UniProtKB-UniRule"/>
</dbReference>
<evidence type="ECO:0000256" key="7">
    <source>
        <dbReference type="ARBA" id="ARBA00022842"/>
    </source>
</evidence>
<dbReference type="Pfam" id="PF03725">
    <property type="entry name" value="RNase_PH_C"/>
    <property type="match status" value="1"/>
</dbReference>
<dbReference type="FunFam" id="3.30.230.70:FF:000001">
    <property type="entry name" value="Polyribonucleotide nucleotidyltransferase"/>
    <property type="match status" value="1"/>
</dbReference>
<comment type="catalytic activity">
    <reaction evidence="9">
        <text>RNA(n+1) + phosphate = RNA(n) + a ribonucleoside 5'-diphosphate</text>
        <dbReference type="Rhea" id="RHEA:22096"/>
        <dbReference type="Rhea" id="RHEA-COMP:14527"/>
        <dbReference type="Rhea" id="RHEA-COMP:17342"/>
        <dbReference type="ChEBI" id="CHEBI:43474"/>
        <dbReference type="ChEBI" id="CHEBI:57930"/>
        <dbReference type="ChEBI" id="CHEBI:140395"/>
        <dbReference type="EC" id="2.7.7.8"/>
    </reaction>
</comment>
<dbReference type="HAMAP" id="MF_01595">
    <property type="entry name" value="PNPase"/>
    <property type="match status" value="1"/>
</dbReference>
<dbReference type="Gene3D" id="2.40.50.140">
    <property type="entry name" value="Nucleic acid-binding proteins"/>
    <property type="match status" value="1"/>
</dbReference>
<dbReference type="SMART" id="SM00322">
    <property type="entry name" value="KH"/>
    <property type="match status" value="1"/>
</dbReference>
<keyword evidence="6 9" id="KW-0479">Metal-binding</keyword>
<dbReference type="Proteomes" id="UP000241440">
    <property type="component" value="Unassembled WGS sequence"/>
</dbReference>
<comment type="subunit">
    <text evidence="9">Component of the RNA degradosome, which is a multiprotein complex involved in RNA processing and mRNA degradation.</text>
</comment>
<accession>A0A855SD86</accession>
<dbReference type="InterPro" id="IPR027408">
    <property type="entry name" value="PNPase/RNase_PH_dom_sf"/>
</dbReference>
<evidence type="ECO:0000256" key="6">
    <source>
        <dbReference type="ARBA" id="ARBA00022723"/>
    </source>
</evidence>
<comment type="cofactor">
    <cofactor evidence="9">
        <name>Mg(2+)</name>
        <dbReference type="ChEBI" id="CHEBI:18420"/>
    </cofactor>
</comment>
<dbReference type="PANTHER" id="PTHR11252:SF0">
    <property type="entry name" value="POLYRIBONUCLEOTIDE NUCLEOTIDYLTRANSFERASE 1, MITOCHONDRIAL"/>
    <property type="match status" value="1"/>
</dbReference>
<feature type="domain" description="S1 motif" evidence="10">
    <location>
        <begin position="623"/>
        <end position="691"/>
    </location>
</feature>
<evidence type="ECO:0000256" key="1">
    <source>
        <dbReference type="ARBA" id="ARBA00004496"/>
    </source>
</evidence>
<evidence type="ECO:0000256" key="9">
    <source>
        <dbReference type="HAMAP-Rule" id="MF_01595"/>
    </source>
</evidence>
<dbReference type="NCBIfam" id="NF008805">
    <property type="entry name" value="PRK11824.1"/>
    <property type="match status" value="1"/>
</dbReference>
<comment type="subcellular location">
    <subcellularLocation>
        <location evidence="1 9">Cytoplasm</location>
    </subcellularLocation>
</comment>
<keyword evidence="3 9" id="KW-0963">Cytoplasm</keyword>
<dbReference type="Pfam" id="PF00575">
    <property type="entry name" value="S1"/>
    <property type="match status" value="1"/>
</dbReference>
<keyword evidence="5 9" id="KW-0548">Nucleotidyltransferase</keyword>
<dbReference type="EC" id="2.7.7.8" evidence="9"/>
<feature type="binding site" evidence="9">
    <location>
        <position position="493"/>
    </location>
    <ligand>
        <name>Mg(2+)</name>
        <dbReference type="ChEBI" id="CHEBI:18420"/>
    </ligand>
</feature>
<dbReference type="InterPro" id="IPR012162">
    <property type="entry name" value="PNPase"/>
</dbReference>
<dbReference type="NCBIfam" id="TIGR03591">
    <property type="entry name" value="polynuc_phos"/>
    <property type="match status" value="1"/>
</dbReference>
<keyword evidence="8 9" id="KW-0694">RNA-binding</keyword>
<protein>
    <recommendedName>
        <fullName evidence="9">Polyribonucleotide nucleotidyltransferase</fullName>
        <ecNumber evidence="9">2.7.7.8</ecNumber>
    </recommendedName>
    <alternativeName>
        <fullName evidence="9">Polynucleotide phosphorylase</fullName>
        <shortName evidence="9">PNPase</shortName>
    </alternativeName>
</protein>
<comment type="function">
    <text evidence="9">Involved in mRNA degradation. Catalyzes the phosphorolysis of single-stranded polyribonucleotides processively in the 3'- to 5'-direction.</text>
</comment>
<gene>
    <name evidence="9 11" type="primary">pnp</name>
    <name evidence="11" type="ORF">C0W41_16250</name>
</gene>
<evidence type="ECO:0000256" key="3">
    <source>
        <dbReference type="ARBA" id="ARBA00022490"/>
    </source>
</evidence>
<dbReference type="PANTHER" id="PTHR11252">
    <property type="entry name" value="POLYRIBONUCLEOTIDE NUCLEOTIDYLTRANSFERASE"/>
    <property type="match status" value="1"/>
</dbReference>
<dbReference type="SUPFAM" id="SSF54211">
    <property type="entry name" value="Ribosomal protein S5 domain 2-like"/>
    <property type="match status" value="2"/>
</dbReference>
<dbReference type="GO" id="GO:0006396">
    <property type="term" value="P:RNA processing"/>
    <property type="evidence" value="ECO:0007669"/>
    <property type="project" value="InterPro"/>
</dbReference>
<evidence type="ECO:0000256" key="5">
    <source>
        <dbReference type="ARBA" id="ARBA00022695"/>
    </source>
</evidence>
<dbReference type="InterPro" id="IPR015847">
    <property type="entry name" value="ExoRNase_PH_dom2"/>
</dbReference>
<dbReference type="Pfam" id="PF00013">
    <property type="entry name" value="KH_1"/>
    <property type="match status" value="1"/>
</dbReference>
<evidence type="ECO:0000313" key="12">
    <source>
        <dbReference type="Proteomes" id="UP000241440"/>
    </source>
</evidence>
<dbReference type="InterPro" id="IPR001247">
    <property type="entry name" value="ExoRNase_PH_dom1"/>
</dbReference>
<dbReference type="PROSITE" id="PS50084">
    <property type="entry name" value="KH_TYPE_1"/>
    <property type="match status" value="1"/>
</dbReference>
<sequence>MHVNPIVKTFQYGNHTVTLETGVMARQATAAVMISMDDTSVFVSVVGKKTAVEGQDFFPLTVNYQERTYAAGKIPGGFFKREGRPSEGETLTARLIDRPIRPLFPDDFKNEVQVIATVVSVNPAVSPDIVTMIGTSAALAISGIPFNGPIGAARVGYINDQFVLNPSNVELEESRLDLVVAGTKDAVLMVESEADRLSEEQMLQAVVFGHDQQQVAINAINEFAAEVATPAWDWVAPQENTALKNKIAELAEAKLVDAYQITEKMARYDRIHEIAGEVNDAILAEDAEANSKEIHTIFHDLEKTVVRGRIIAGNPRIDGREKDMVRALDVRTGVLPRTHGSSLFTRGETQALVTATLGTQRDAQIIDGLTGETKDHFLLHYNFPPYCVGETGFVGSPKRREIGHGKLAKRGIAAVMPSVDEFPYTVRVVSEITESNGSSSMASVCGTSLALMDAGVPIKASVAGIAMGLVKEGDDFVVLSDILGDEDHLGDMDFKVAGTDDGITALQMDIKIEGITKEIMQIALNQAKGARKHILSVMDNAINTPREDISEFAPRIHTMKINPEKIKDVIGKGGAVIRALTEETGTTIEIEDDGTVKIAATEGTAAKEAIRRIEEITADVEVGRIYTGKVMRIVDFGAFVSVIGTKEGLVHISQISQDRVEKVSDYLQMGQEVQVKVLEIDRQGRIRLSMKEAVETPAAEAPAQNEQPQG</sequence>
<evidence type="ECO:0000256" key="8">
    <source>
        <dbReference type="ARBA" id="ARBA00022884"/>
    </source>
</evidence>
<dbReference type="CDD" id="cd11364">
    <property type="entry name" value="RNase_PH_PNPase_2"/>
    <property type="match status" value="1"/>
</dbReference>
<organism evidence="11 12">
    <name type="scientific">Photobacterium angustum</name>
    <dbReference type="NCBI Taxonomy" id="661"/>
    <lineage>
        <taxon>Bacteria</taxon>
        <taxon>Pseudomonadati</taxon>
        <taxon>Pseudomonadota</taxon>
        <taxon>Gammaproteobacteria</taxon>
        <taxon>Vibrionales</taxon>
        <taxon>Vibrionaceae</taxon>
        <taxon>Photobacterium</taxon>
    </lineage>
</organism>
<evidence type="ECO:0000256" key="2">
    <source>
        <dbReference type="ARBA" id="ARBA00007404"/>
    </source>
</evidence>
<dbReference type="Pfam" id="PF01138">
    <property type="entry name" value="RNase_PH"/>
    <property type="match status" value="2"/>
</dbReference>
<dbReference type="CDD" id="cd02393">
    <property type="entry name" value="KH-I_PNPase"/>
    <property type="match status" value="1"/>
</dbReference>
<dbReference type="InterPro" id="IPR012340">
    <property type="entry name" value="NA-bd_OB-fold"/>
</dbReference>
<dbReference type="Gene3D" id="3.30.1370.10">
    <property type="entry name" value="K Homology domain, type 1"/>
    <property type="match status" value="1"/>
</dbReference>
<dbReference type="FunFam" id="3.30.1370.10:FF:000001">
    <property type="entry name" value="Polyribonucleotide nucleotidyltransferase"/>
    <property type="match status" value="1"/>
</dbReference>
<dbReference type="AlphaFoldDB" id="A0A855SD86"/>
<dbReference type="SMART" id="SM00316">
    <property type="entry name" value="S1"/>
    <property type="match status" value="1"/>
</dbReference>
<dbReference type="InterPro" id="IPR004087">
    <property type="entry name" value="KH_dom"/>
</dbReference>
<dbReference type="GO" id="GO:0000287">
    <property type="term" value="F:magnesium ion binding"/>
    <property type="evidence" value="ECO:0007669"/>
    <property type="project" value="UniProtKB-UniRule"/>
</dbReference>
<evidence type="ECO:0000256" key="4">
    <source>
        <dbReference type="ARBA" id="ARBA00022679"/>
    </source>
</evidence>
<dbReference type="GO" id="GO:0003723">
    <property type="term" value="F:RNA binding"/>
    <property type="evidence" value="ECO:0007669"/>
    <property type="project" value="UniProtKB-UniRule"/>
</dbReference>
<dbReference type="InterPro" id="IPR036612">
    <property type="entry name" value="KH_dom_type_1_sf"/>
</dbReference>
<dbReference type="SUPFAM" id="SSF55666">
    <property type="entry name" value="Ribonuclease PH domain 2-like"/>
    <property type="match status" value="2"/>
</dbReference>
<dbReference type="InterPro" id="IPR036345">
    <property type="entry name" value="ExoRNase_PH_dom2_sf"/>
</dbReference>
<dbReference type="EMBL" id="PYOY01000009">
    <property type="protein sequence ID" value="PSX06021.1"/>
    <property type="molecule type" value="Genomic_DNA"/>
</dbReference>
<dbReference type="GO" id="GO:0004654">
    <property type="term" value="F:polyribonucleotide nucleotidyltransferase activity"/>
    <property type="evidence" value="ECO:0007669"/>
    <property type="project" value="UniProtKB-UniRule"/>
</dbReference>
<comment type="similarity">
    <text evidence="2 9">Belongs to the polyribonucleotide nucleotidyltransferase family.</text>
</comment>
<dbReference type="SUPFAM" id="SSF54791">
    <property type="entry name" value="Eukaryotic type KH-domain (KH-domain type I)"/>
    <property type="match status" value="1"/>
</dbReference>
<evidence type="ECO:0000313" key="11">
    <source>
        <dbReference type="EMBL" id="PSX06021.1"/>
    </source>
</evidence>
<dbReference type="FunFam" id="3.30.230.70:FF:000002">
    <property type="entry name" value="Polyribonucleotide nucleotidyltransferase"/>
    <property type="match status" value="1"/>
</dbReference>
<proteinExistence type="inferred from homology"/>
<dbReference type="PROSITE" id="PS50126">
    <property type="entry name" value="S1"/>
    <property type="match status" value="1"/>
</dbReference>
<comment type="caution">
    <text evidence="11">The sequence shown here is derived from an EMBL/GenBank/DDBJ whole genome shotgun (WGS) entry which is preliminary data.</text>
</comment>
<keyword evidence="4 9" id="KW-0808">Transferase</keyword>
<dbReference type="CDD" id="cd04472">
    <property type="entry name" value="S1_PNPase"/>
    <property type="match status" value="1"/>
</dbReference>